<accession>I8RMC3</accession>
<evidence type="ECO:0000313" key="1">
    <source>
        <dbReference type="EMBL" id="EIW19960.1"/>
    </source>
</evidence>
<comment type="caution">
    <text evidence="1">The sequence shown here is derived from an EMBL/GenBank/DDBJ whole genome shotgun (WGS) entry which is preliminary data.</text>
</comment>
<dbReference type="AlphaFoldDB" id="I8RMC3"/>
<evidence type="ECO:0000313" key="2">
    <source>
        <dbReference type="Proteomes" id="UP000004324"/>
    </source>
</evidence>
<organism evidence="1 2">
    <name type="scientific">Pelosinus fermentans B4</name>
    <dbReference type="NCBI Taxonomy" id="1149862"/>
    <lineage>
        <taxon>Bacteria</taxon>
        <taxon>Bacillati</taxon>
        <taxon>Bacillota</taxon>
        <taxon>Negativicutes</taxon>
        <taxon>Selenomonadales</taxon>
        <taxon>Sporomusaceae</taxon>
        <taxon>Pelosinus</taxon>
    </lineage>
</organism>
<name>I8RMC3_9FIRM</name>
<dbReference type="RefSeq" id="WP_007932091.1">
    <property type="nucleotide sequence ID" value="NZ_AKVJ01000011.1"/>
</dbReference>
<proteinExistence type="predicted"/>
<keyword evidence="2" id="KW-1185">Reference proteome</keyword>
<reference evidence="1 2" key="1">
    <citation type="journal article" date="2012" name="J. Bacteriol.">
        <title>Draft Genome Sequences for Two Metal-Reducing Pelosinus fermentans Strains Isolated from a Cr(VI)-Contaminated Site and for Type Strain R7.</title>
        <authorList>
            <person name="Brown S.D."/>
            <person name="Podar M."/>
            <person name="Klingeman D.M."/>
            <person name="Johnson C.M."/>
            <person name="Yang Z.K."/>
            <person name="Utturkar S.M."/>
            <person name="Land M.L."/>
            <person name="Mosher J.J."/>
            <person name="Hurt R.A.Jr."/>
            <person name="Phelps T.J."/>
            <person name="Palumbo A.V."/>
            <person name="Arkin A.P."/>
            <person name="Hazen T.C."/>
            <person name="Elias D.A."/>
        </authorList>
    </citation>
    <scope>NUCLEOTIDE SEQUENCE [LARGE SCALE GENOMIC DNA]</scope>
    <source>
        <strain evidence="1 2">B4</strain>
    </source>
</reference>
<gene>
    <name evidence="1" type="ORF">FB4_0211</name>
</gene>
<protein>
    <submittedName>
        <fullName evidence="1">Uncharacterized protein</fullName>
    </submittedName>
</protein>
<dbReference type="PATRIC" id="fig|1149862.3.peg.1102"/>
<sequence length="106" mass="10740">MGFKVITEITKTDGTEDKTTYTGTSFLTAVTTGQGVQLESKISSVHNGIAIIAAAVTAVGQAAKGNGHSLDDILSMIADGASNGVQQVLGVGHECTNCGKCGKKVN</sequence>
<dbReference type="EMBL" id="AKVJ01000011">
    <property type="protein sequence ID" value="EIW19960.1"/>
    <property type="molecule type" value="Genomic_DNA"/>
</dbReference>
<dbReference type="Proteomes" id="UP000004324">
    <property type="component" value="Unassembled WGS sequence"/>
</dbReference>